<sequence>MTQGITRRGGQLLRPMGAWSGAVHDYLLHLETATFSGAPRFLGTEGEREVLTYIDGEVPADPQWQPGRGHRLPPYARSEAALVAAARLVRQLHDAARGYRPRDVEFRFDPRPLRTGEIVSHGDLGPWNTVYRHGVPVAFIDWDAAGPIVPVVELAAAAWEFVPLAPPEQLHEAGFDPVPDVAARLRIFVDAYGLSDRRAILPALQRCRLLAAERIKYAPVSAAEAADALEHHARELRWLHSLAPRLDGALIGLARA</sequence>
<dbReference type="GO" id="GO:0016740">
    <property type="term" value="F:transferase activity"/>
    <property type="evidence" value="ECO:0007669"/>
    <property type="project" value="UniProtKB-KW"/>
</dbReference>
<feature type="domain" description="Aminoglycoside phosphotransferase" evidence="1">
    <location>
        <begin position="92"/>
        <end position="172"/>
    </location>
</feature>
<dbReference type="EMBL" id="LT607751">
    <property type="protein sequence ID" value="SCG56520.1"/>
    <property type="molecule type" value="Genomic_DNA"/>
</dbReference>
<dbReference type="Proteomes" id="UP000198210">
    <property type="component" value="Chromosome I"/>
</dbReference>
<dbReference type="InterPro" id="IPR011009">
    <property type="entry name" value="Kinase-like_dom_sf"/>
</dbReference>
<dbReference type="Pfam" id="PF01636">
    <property type="entry name" value="APH"/>
    <property type="match status" value="1"/>
</dbReference>
<evidence type="ECO:0000313" key="3">
    <source>
        <dbReference type="Proteomes" id="UP000198210"/>
    </source>
</evidence>
<accession>A0A1C5IDT8</accession>
<dbReference type="InterPro" id="IPR002575">
    <property type="entry name" value="Aminoglycoside_PTrfase"/>
</dbReference>
<evidence type="ECO:0000259" key="1">
    <source>
        <dbReference type="Pfam" id="PF01636"/>
    </source>
</evidence>
<dbReference type="AlphaFoldDB" id="A0A1C5IDT8"/>
<organism evidence="2 3">
    <name type="scientific">Micromonospora siamensis</name>
    <dbReference type="NCBI Taxonomy" id="299152"/>
    <lineage>
        <taxon>Bacteria</taxon>
        <taxon>Bacillati</taxon>
        <taxon>Actinomycetota</taxon>
        <taxon>Actinomycetes</taxon>
        <taxon>Micromonosporales</taxon>
        <taxon>Micromonosporaceae</taxon>
        <taxon>Micromonospora</taxon>
    </lineage>
</organism>
<keyword evidence="3" id="KW-1185">Reference proteome</keyword>
<dbReference type="SUPFAM" id="SSF56112">
    <property type="entry name" value="Protein kinase-like (PK-like)"/>
    <property type="match status" value="1"/>
</dbReference>
<keyword evidence="2" id="KW-0808">Transferase</keyword>
<evidence type="ECO:0000313" key="2">
    <source>
        <dbReference type="EMBL" id="SCG56520.1"/>
    </source>
</evidence>
<proteinExistence type="predicted"/>
<name>A0A1C5IDT8_9ACTN</name>
<gene>
    <name evidence="2" type="ORF">GA0074704_3277</name>
</gene>
<protein>
    <submittedName>
        <fullName evidence="2">Phosphotransferase enzyme family protein</fullName>
    </submittedName>
</protein>
<reference evidence="2 3" key="1">
    <citation type="submission" date="2016-06" db="EMBL/GenBank/DDBJ databases">
        <authorList>
            <person name="Kjaerup R.B."/>
            <person name="Dalgaard T.S."/>
            <person name="Juul-Madsen H.R."/>
        </authorList>
    </citation>
    <scope>NUCLEOTIDE SEQUENCE [LARGE SCALE GENOMIC DNA]</scope>
    <source>
        <strain evidence="2 3">DSM 45097</strain>
    </source>
</reference>